<dbReference type="AlphaFoldDB" id="A0A8J3QKC4"/>
<dbReference type="Proteomes" id="UP000642748">
    <property type="component" value="Unassembled WGS sequence"/>
</dbReference>
<evidence type="ECO:0000313" key="1">
    <source>
        <dbReference type="EMBL" id="GIH12573.1"/>
    </source>
</evidence>
<comment type="caution">
    <text evidence="1">The sequence shown here is derived from an EMBL/GenBank/DDBJ whole genome shotgun (WGS) entry which is preliminary data.</text>
</comment>
<protein>
    <recommendedName>
        <fullName evidence="3">DivIVA domain-containing protein</fullName>
    </recommendedName>
</protein>
<sequence>MRPVQPHDVANVTFRRAPWYRIGLDATDVRAYLGRIADALVLRDHVERVLRTEIARLRSENERIKLGLRRWQADQRSHG</sequence>
<dbReference type="Gene3D" id="6.10.250.660">
    <property type="match status" value="1"/>
</dbReference>
<dbReference type="NCBIfam" id="TIGR03544">
    <property type="entry name" value="DivI1A_domain"/>
    <property type="match status" value="1"/>
</dbReference>
<dbReference type="EMBL" id="BONZ01000008">
    <property type="protein sequence ID" value="GIH12573.1"/>
    <property type="molecule type" value="Genomic_DNA"/>
</dbReference>
<evidence type="ECO:0000313" key="2">
    <source>
        <dbReference type="Proteomes" id="UP000642748"/>
    </source>
</evidence>
<gene>
    <name evidence="1" type="ORF">Raf01_07450</name>
</gene>
<reference evidence="1" key="1">
    <citation type="submission" date="2021-01" db="EMBL/GenBank/DDBJ databases">
        <title>Whole genome shotgun sequence of Rugosimonospora africana NBRC 104875.</title>
        <authorList>
            <person name="Komaki H."/>
            <person name="Tamura T."/>
        </authorList>
    </citation>
    <scope>NUCLEOTIDE SEQUENCE</scope>
    <source>
        <strain evidence="1">NBRC 104875</strain>
    </source>
</reference>
<organism evidence="1 2">
    <name type="scientific">Rugosimonospora africana</name>
    <dbReference type="NCBI Taxonomy" id="556532"/>
    <lineage>
        <taxon>Bacteria</taxon>
        <taxon>Bacillati</taxon>
        <taxon>Actinomycetota</taxon>
        <taxon>Actinomycetes</taxon>
        <taxon>Micromonosporales</taxon>
        <taxon>Micromonosporaceae</taxon>
        <taxon>Rugosimonospora</taxon>
    </lineage>
</organism>
<name>A0A8J3QKC4_9ACTN</name>
<evidence type="ECO:0008006" key="3">
    <source>
        <dbReference type="Google" id="ProtNLM"/>
    </source>
</evidence>
<accession>A0A8J3QKC4</accession>
<keyword evidence="2" id="KW-1185">Reference proteome</keyword>
<proteinExistence type="predicted"/>
<dbReference type="InterPro" id="IPR019933">
    <property type="entry name" value="DivIVA_domain"/>
</dbReference>